<gene>
    <name evidence="5" type="ORF">LZC94_29270</name>
</gene>
<keyword evidence="3" id="KW-1133">Transmembrane helix</keyword>
<evidence type="ECO:0000256" key="2">
    <source>
        <dbReference type="SAM" id="MobiDB-lite"/>
    </source>
</evidence>
<keyword evidence="1" id="KW-0802">TPR repeat</keyword>
<reference evidence="5 6" key="1">
    <citation type="submission" date="2021-12" db="EMBL/GenBank/DDBJ databases">
        <title>Discovery of the Pendulisporaceae a myxobacterial family with distinct sporulation behavior and unique specialized metabolism.</title>
        <authorList>
            <person name="Garcia R."/>
            <person name="Popoff A."/>
            <person name="Bader C.D."/>
            <person name="Loehr J."/>
            <person name="Walesch S."/>
            <person name="Walt C."/>
            <person name="Boldt J."/>
            <person name="Bunk B."/>
            <person name="Haeckl F.J.F.P.J."/>
            <person name="Gunesch A.P."/>
            <person name="Birkelbach J."/>
            <person name="Nuebel U."/>
            <person name="Pietschmann T."/>
            <person name="Bach T."/>
            <person name="Mueller R."/>
        </authorList>
    </citation>
    <scope>NUCLEOTIDE SEQUENCE [LARGE SCALE GENOMIC DNA]</scope>
    <source>
        <strain evidence="5 6">MSr11954</strain>
    </source>
</reference>
<feature type="signal peptide" evidence="4">
    <location>
        <begin position="1"/>
        <end position="23"/>
    </location>
</feature>
<dbReference type="InterPro" id="IPR019734">
    <property type="entry name" value="TPR_rpt"/>
</dbReference>
<dbReference type="PROSITE" id="PS50005">
    <property type="entry name" value="TPR"/>
    <property type="match status" value="1"/>
</dbReference>
<proteinExistence type="predicted"/>
<feature type="transmembrane region" description="Helical" evidence="3">
    <location>
        <begin position="166"/>
        <end position="189"/>
    </location>
</feature>
<sequence>MAKLQSAFFALCLVLAFPVAAFAEDKPKSADDWAEEAFALVQKGDFPKAIAAYQRAYQISADGRNLYNIANIYDRKLHERDLAGDYYRRYLHLPQTEPDLVKKANERLGALKEEDDAIRRNGPALSTPAGAPAGSGQSSIVVTPVGTQQPSAEADRNENLRSTMRIAGIATGGVGIALLGAGAVFGLIAKSKNDDAAKLCTGSVCNSPEAINLTDDARRAATFSTVGFIAGGVAVAGGILLYVLAPPSEKKVGSIHVSPRLGPQVAGITIGGVWR</sequence>
<keyword evidence="6" id="KW-1185">Reference proteome</keyword>
<evidence type="ECO:0000313" key="5">
    <source>
        <dbReference type="EMBL" id="WXB11935.1"/>
    </source>
</evidence>
<feature type="transmembrane region" description="Helical" evidence="3">
    <location>
        <begin position="226"/>
        <end position="245"/>
    </location>
</feature>
<name>A0ABZ2LNM4_9BACT</name>
<feature type="chain" id="PRO_5046685222" evidence="4">
    <location>
        <begin position="24"/>
        <end position="275"/>
    </location>
</feature>
<feature type="repeat" description="TPR" evidence="1">
    <location>
        <begin position="30"/>
        <end position="63"/>
    </location>
</feature>
<dbReference type="RefSeq" id="WP_394821551.1">
    <property type="nucleotide sequence ID" value="NZ_CP089984.1"/>
</dbReference>
<evidence type="ECO:0000256" key="4">
    <source>
        <dbReference type="SAM" id="SignalP"/>
    </source>
</evidence>
<dbReference type="SUPFAM" id="SSF48452">
    <property type="entry name" value="TPR-like"/>
    <property type="match status" value="1"/>
</dbReference>
<evidence type="ECO:0000313" key="6">
    <source>
        <dbReference type="Proteomes" id="UP001370348"/>
    </source>
</evidence>
<dbReference type="InterPro" id="IPR011990">
    <property type="entry name" value="TPR-like_helical_dom_sf"/>
</dbReference>
<keyword evidence="3" id="KW-0472">Membrane</keyword>
<feature type="region of interest" description="Disordered" evidence="2">
    <location>
        <begin position="112"/>
        <end position="141"/>
    </location>
</feature>
<dbReference type="Gene3D" id="1.25.40.10">
    <property type="entry name" value="Tetratricopeptide repeat domain"/>
    <property type="match status" value="1"/>
</dbReference>
<dbReference type="Proteomes" id="UP001370348">
    <property type="component" value="Chromosome"/>
</dbReference>
<keyword evidence="3" id="KW-0812">Transmembrane</keyword>
<protein>
    <submittedName>
        <fullName evidence="5">Tetratricopeptide repeat protein</fullName>
    </submittedName>
</protein>
<evidence type="ECO:0000256" key="1">
    <source>
        <dbReference type="PROSITE-ProRule" id="PRU00339"/>
    </source>
</evidence>
<evidence type="ECO:0000256" key="3">
    <source>
        <dbReference type="SAM" id="Phobius"/>
    </source>
</evidence>
<accession>A0ABZ2LNM4</accession>
<keyword evidence="4" id="KW-0732">Signal</keyword>
<dbReference type="EMBL" id="CP089984">
    <property type="protein sequence ID" value="WXB11935.1"/>
    <property type="molecule type" value="Genomic_DNA"/>
</dbReference>
<organism evidence="5 6">
    <name type="scientific">Pendulispora albinea</name>
    <dbReference type="NCBI Taxonomy" id="2741071"/>
    <lineage>
        <taxon>Bacteria</taxon>
        <taxon>Pseudomonadati</taxon>
        <taxon>Myxococcota</taxon>
        <taxon>Myxococcia</taxon>
        <taxon>Myxococcales</taxon>
        <taxon>Sorangiineae</taxon>
        <taxon>Pendulisporaceae</taxon>
        <taxon>Pendulispora</taxon>
    </lineage>
</organism>